<protein>
    <submittedName>
        <fullName evidence="1">Uncharacterized protein</fullName>
    </submittedName>
</protein>
<organism evidence="1 2">
    <name type="scientific">Pieris brassicae</name>
    <name type="common">White butterfly</name>
    <name type="synonym">Large white butterfly</name>
    <dbReference type="NCBI Taxonomy" id="7116"/>
    <lineage>
        <taxon>Eukaryota</taxon>
        <taxon>Metazoa</taxon>
        <taxon>Ecdysozoa</taxon>
        <taxon>Arthropoda</taxon>
        <taxon>Hexapoda</taxon>
        <taxon>Insecta</taxon>
        <taxon>Pterygota</taxon>
        <taxon>Neoptera</taxon>
        <taxon>Endopterygota</taxon>
        <taxon>Lepidoptera</taxon>
        <taxon>Glossata</taxon>
        <taxon>Ditrysia</taxon>
        <taxon>Papilionoidea</taxon>
        <taxon>Pieridae</taxon>
        <taxon>Pierinae</taxon>
        <taxon>Pieris</taxon>
    </lineage>
</organism>
<evidence type="ECO:0000313" key="1">
    <source>
        <dbReference type="EMBL" id="CAH4038934.1"/>
    </source>
</evidence>
<accession>A0A9P0TWI6</accession>
<name>A0A9P0TWI6_PIEBR</name>
<comment type="caution">
    <text evidence="1">The sequence shown here is derived from an EMBL/GenBank/DDBJ whole genome shotgun (WGS) entry which is preliminary data.</text>
</comment>
<sequence>MTYVAVVHEVNARARIVPENPMTMGYYSKDFGHMMAPCLSYRDLRYPTGQHLRSTRFKLSGSAVQHPPSSIFPAASSYSQLLDGEQTRPLVTPANNSAQIQVPDVAIKRRQRVKIYC</sequence>
<gene>
    <name evidence="1" type="ORF">PIBRA_LOCUS14415</name>
</gene>
<proteinExistence type="predicted"/>
<reference evidence="1" key="1">
    <citation type="submission" date="2022-05" db="EMBL/GenBank/DDBJ databases">
        <authorList>
            <person name="Okamura Y."/>
        </authorList>
    </citation>
    <scope>NUCLEOTIDE SEQUENCE</scope>
</reference>
<dbReference type="Proteomes" id="UP001152562">
    <property type="component" value="Unassembled WGS sequence"/>
</dbReference>
<keyword evidence="2" id="KW-1185">Reference proteome</keyword>
<evidence type="ECO:0000313" key="2">
    <source>
        <dbReference type="Proteomes" id="UP001152562"/>
    </source>
</evidence>
<dbReference type="AlphaFoldDB" id="A0A9P0TWI6"/>
<dbReference type="EMBL" id="CALOZG010000087">
    <property type="protein sequence ID" value="CAH4038934.1"/>
    <property type="molecule type" value="Genomic_DNA"/>
</dbReference>